<dbReference type="CDD" id="cd00075">
    <property type="entry name" value="HATPase"/>
    <property type="match status" value="1"/>
</dbReference>
<comment type="caution">
    <text evidence="14">The sequence shown here is derived from an EMBL/GenBank/DDBJ whole genome shotgun (WGS) entry which is preliminary data.</text>
</comment>
<feature type="transmembrane region" description="Helical" evidence="11">
    <location>
        <begin position="157"/>
        <end position="177"/>
    </location>
</feature>
<dbReference type="GO" id="GO:0005886">
    <property type="term" value="C:plasma membrane"/>
    <property type="evidence" value="ECO:0007669"/>
    <property type="project" value="TreeGrafter"/>
</dbReference>
<name>A0AA35UZX4_9PROT</name>
<reference evidence="14" key="1">
    <citation type="submission" date="2023-03" db="EMBL/GenBank/DDBJ databases">
        <authorList>
            <person name="Cleenwerck I."/>
        </authorList>
    </citation>
    <scope>NUCLEOTIDE SEQUENCE</scope>
    <source>
        <strain evidence="14">LMG 32879</strain>
    </source>
</reference>
<dbReference type="GO" id="GO:0000155">
    <property type="term" value="F:phosphorelay sensor kinase activity"/>
    <property type="evidence" value="ECO:0007669"/>
    <property type="project" value="InterPro"/>
</dbReference>
<dbReference type="CDD" id="cd06225">
    <property type="entry name" value="HAMP"/>
    <property type="match status" value="1"/>
</dbReference>
<evidence type="ECO:0000313" key="15">
    <source>
        <dbReference type="Proteomes" id="UP001176960"/>
    </source>
</evidence>
<comment type="catalytic activity">
    <reaction evidence="1">
        <text>ATP + protein L-histidine = ADP + protein N-phospho-L-histidine.</text>
        <dbReference type="EC" id="2.7.13.3"/>
    </reaction>
</comment>
<dbReference type="PRINTS" id="PR00344">
    <property type="entry name" value="BCTRLSENSOR"/>
</dbReference>
<evidence type="ECO:0000256" key="8">
    <source>
        <dbReference type="ARBA" id="ARBA00022989"/>
    </source>
</evidence>
<keyword evidence="9" id="KW-0902">Two-component regulatory system</keyword>
<dbReference type="SUPFAM" id="SSF158472">
    <property type="entry name" value="HAMP domain-like"/>
    <property type="match status" value="1"/>
</dbReference>
<evidence type="ECO:0000256" key="5">
    <source>
        <dbReference type="ARBA" id="ARBA00022679"/>
    </source>
</evidence>
<dbReference type="SMART" id="SM00387">
    <property type="entry name" value="HATPase_c"/>
    <property type="match status" value="1"/>
</dbReference>
<evidence type="ECO:0000256" key="4">
    <source>
        <dbReference type="ARBA" id="ARBA00022553"/>
    </source>
</evidence>
<dbReference type="InterPro" id="IPR003661">
    <property type="entry name" value="HisK_dim/P_dom"/>
</dbReference>
<dbReference type="InterPro" id="IPR036890">
    <property type="entry name" value="HATPase_C_sf"/>
</dbReference>
<dbReference type="SMART" id="SM00388">
    <property type="entry name" value="HisKA"/>
    <property type="match status" value="1"/>
</dbReference>
<feature type="transmembrane region" description="Helical" evidence="11">
    <location>
        <begin position="12"/>
        <end position="35"/>
    </location>
</feature>
<dbReference type="RefSeq" id="WP_289841926.1">
    <property type="nucleotide sequence ID" value="NZ_CATKSH010000004.1"/>
</dbReference>
<feature type="domain" description="HAMP" evidence="13">
    <location>
        <begin position="178"/>
        <end position="231"/>
    </location>
</feature>
<keyword evidence="10 11" id="KW-0472">Membrane</keyword>
<dbReference type="InterPro" id="IPR003660">
    <property type="entry name" value="HAMP_dom"/>
</dbReference>
<keyword evidence="5" id="KW-0808">Transferase</keyword>
<evidence type="ECO:0000256" key="6">
    <source>
        <dbReference type="ARBA" id="ARBA00022692"/>
    </source>
</evidence>
<evidence type="ECO:0000256" key="2">
    <source>
        <dbReference type="ARBA" id="ARBA00004370"/>
    </source>
</evidence>
<dbReference type="InterPro" id="IPR003594">
    <property type="entry name" value="HATPase_dom"/>
</dbReference>
<dbReference type="InterPro" id="IPR050428">
    <property type="entry name" value="TCS_sensor_his_kinase"/>
</dbReference>
<dbReference type="SUPFAM" id="SSF47384">
    <property type="entry name" value="Homodimeric domain of signal transducing histidine kinase"/>
    <property type="match status" value="1"/>
</dbReference>
<dbReference type="Pfam" id="PF00672">
    <property type="entry name" value="HAMP"/>
    <property type="match status" value="1"/>
</dbReference>
<evidence type="ECO:0000256" key="10">
    <source>
        <dbReference type="ARBA" id="ARBA00023136"/>
    </source>
</evidence>
<evidence type="ECO:0000256" key="9">
    <source>
        <dbReference type="ARBA" id="ARBA00023012"/>
    </source>
</evidence>
<dbReference type="PROSITE" id="PS50109">
    <property type="entry name" value="HIS_KIN"/>
    <property type="match status" value="1"/>
</dbReference>
<dbReference type="Gene3D" id="3.30.565.10">
    <property type="entry name" value="Histidine kinase-like ATPase, C-terminal domain"/>
    <property type="match status" value="1"/>
</dbReference>
<dbReference type="EC" id="2.7.13.3" evidence="3"/>
<evidence type="ECO:0000259" key="12">
    <source>
        <dbReference type="PROSITE" id="PS50109"/>
    </source>
</evidence>
<evidence type="ECO:0000256" key="1">
    <source>
        <dbReference type="ARBA" id="ARBA00000085"/>
    </source>
</evidence>
<dbReference type="InterPro" id="IPR036097">
    <property type="entry name" value="HisK_dim/P_sf"/>
</dbReference>
<comment type="subcellular location">
    <subcellularLocation>
        <location evidence="2">Membrane</location>
    </subcellularLocation>
</comment>
<gene>
    <name evidence="14" type="ORF">LMG32879_000964</name>
</gene>
<evidence type="ECO:0000256" key="11">
    <source>
        <dbReference type="SAM" id="Phobius"/>
    </source>
</evidence>
<dbReference type="CDD" id="cd00082">
    <property type="entry name" value="HisKA"/>
    <property type="match status" value="1"/>
</dbReference>
<dbReference type="InterPro" id="IPR005467">
    <property type="entry name" value="His_kinase_dom"/>
</dbReference>
<dbReference type="Proteomes" id="UP001176960">
    <property type="component" value="Unassembled WGS sequence"/>
</dbReference>
<dbReference type="PANTHER" id="PTHR45436:SF8">
    <property type="entry name" value="HISTIDINE KINASE"/>
    <property type="match status" value="1"/>
</dbReference>
<keyword evidence="4" id="KW-0597">Phosphoprotein</keyword>
<keyword evidence="7" id="KW-0418">Kinase</keyword>
<dbReference type="GO" id="GO:0005524">
    <property type="term" value="F:ATP binding"/>
    <property type="evidence" value="ECO:0007669"/>
    <property type="project" value="UniProtKB-KW"/>
</dbReference>
<keyword evidence="14" id="KW-0547">Nucleotide-binding</keyword>
<dbReference type="EMBL" id="CATKSH010000004">
    <property type="protein sequence ID" value="CAI9120135.1"/>
    <property type="molecule type" value="Genomic_DNA"/>
</dbReference>
<dbReference type="SMART" id="SM00304">
    <property type="entry name" value="HAMP"/>
    <property type="match status" value="1"/>
</dbReference>
<keyword evidence="8 11" id="KW-1133">Transmembrane helix</keyword>
<dbReference type="SUPFAM" id="SSF55874">
    <property type="entry name" value="ATPase domain of HSP90 chaperone/DNA topoisomerase II/histidine kinase"/>
    <property type="match status" value="1"/>
</dbReference>
<keyword evidence="15" id="KW-1185">Reference proteome</keyword>
<organism evidence="14 15">
    <name type="scientific">Brytella acorum</name>
    <dbReference type="NCBI Taxonomy" id="2959299"/>
    <lineage>
        <taxon>Bacteria</taxon>
        <taxon>Pseudomonadati</taxon>
        <taxon>Pseudomonadota</taxon>
        <taxon>Alphaproteobacteria</taxon>
        <taxon>Acetobacterales</taxon>
        <taxon>Acetobacteraceae</taxon>
        <taxon>Brytella</taxon>
    </lineage>
</organism>
<dbReference type="Gene3D" id="1.10.287.130">
    <property type="match status" value="1"/>
</dbReference>
<keyword evidence="6 11" id="KW-0812">Transmembrane</keyword>
<dbReference type="AlphaFoldDB" id="A0AA35UZX4"/>
<feature type="domain" description="Histidine kinase" evidence="12">
    <location>
        <begin position="239"/>
        <end position="463"/>
    </location>
</feature>
<protein>
    <recommendedName>
        <fullName evidence="3">histidine kinase</fullName>
        <ecNumber evidence="3">2.7.13.3</ecNumber>
    </recommendedName>
</protein>
<accession>A0AA35UZX4</accession>
<keyword evidence="14" id="KW-0067">ATP-binding</keyword>
<evidence type="ECO:0000313" key="14">
    <source>
        <dbReference type="EMBL" id="CAI9120135.1"/>
    </source>
</evidence>
<dbReference type="PROSITE" id="PS50885">
    <property type="entry name" value="HAMP"/>
    <property type="match status" value="1"/>
</dbReference>
<dbReference type="InterPro" id="IPR004358">
    <property type="entry name" value="Sig_transdc_His_kin-like_C"/>
</dbReference>
<sequence>MLQTDLFRTATFRLTLAVVAAMIGGMLLQFTVIFVELSQYETTRATALLERDAEILTRESPTRLEYMVRERATTELRVALNGAALFDSGFHFVAGDIKNWPDGLIIDGHVQRLWVHPPEDAPYEMRFLAERVAGDRVLVLARSFHLLSELHFVTRRAIMISIVPVVAFALLTGIILSHRALARVKTMHEAIDRIMEGDLHERLPAGRERDDLERLAGSVNRMLDRLEYLLDEIRDVGNDIAHDLRTPLSRVRARLERASSSPRDATYLTTVIEKATQDLDQCFLVITAILRIGEIENGRRRAGFGQVDMAELMDDVFDLYEPIAEAKGITLRVVHPVGLLSVTGDRDLLVEVLANLIDNAVKFTDADGEVTVSATRIADGVESGHVRLSVADNGIGIAENERDAVLGRFYRSDKSRHVPGSGLGLSLVSAILRLHGARLAIASAGHDPERPGALFEITFPLGDAGTVPGTNWRDNVLSAQGQTSGAMS</sequence>
<dbReference type="Pfam" id="PF02518">
    <property type="entry name" value="HATPase_c"/>
    <property type="match status" value="1"/>
</dbReference>
<evidence type="ECO:0000256" key="7">
    <source>
        <dbReference type="ARBA" id="ARBA00022777"/>
    </source>
</evidence>
<evidence type="ECO:0000256" key="3">
    <source>
        <dbReference type="ARBA" id="ARBA00012438"/>
    </source>
</evidence>
<proteinExistence type="predicted"/>
<evidence type="ECO:0000259" key="13">
    <source>
        <dbReference type="PROSITE" id="PS50885"/>
    </source>
</evidence>
<dbReference type="PANTHER" id="PTHR45436">
    <property type="entry name" value="SENSOR HISTIDINE KINASE YKOH"/>
    <property type="match status" value="1"/>
</dbReference>